<evidence type="ECO:0000313" key="3">
    <source>
        <dbReference type="Proteomes" id="UP000180098"/>
    </source>
</evidence>
<evidence type="ECO:0000313" key="2">
    <source>
        <dbReference type="EMBL" id="OIJ15600.1"/>
    </source>
</evidence>
<protein>
    <submittedName>
        <fullName evidence="2">SAM-dependent methyltransferase</fullName>
    </submittedName>
</protein>
<proteinExistence type="predicted"/>
<dbReference type="GO" id="GO:0008168">
    <property type="term" value="F:methyltransferase activity"/>
    <property type="evidence" value="ECO:0007669"/>
    <property type="project" value="UniProtKB-KW"/>
</dbReference>
<gene>
    <name evidence="2" type="ORF">BKP35_00995</name>
</gene>
<comment type="caution">
    <text evidence="2">The sequence shown here is derived from an EMBL/GenBank/DDBJ whole genome shotgun (WGS) entry which is preliminary data.</text>
</comment>
<dbReference type="CDD" id="cd02440">
    <property type="entry name" value="AdoMet_MTases"/>
    <property type="match status" value="1"/>
</dbReference>
<dbReference type="PANTHER" id="PTHR44068:SF11">
    <property type="entry name" value="GERANYL DIPHOSPHATE 2-C-METHYLTRANSFERASE"/>
    <property type="match status" value="1"/>
</dbReference>
<dbReference type="EMBL" id="MLQQ01000001">
    <property type="protein sequence ID" value="OIJ15600.1"/>
    <property type="molecule type" value="Genomic_DNA"/>
</dbReference>
<dbReference type="OrthoDB" id="9772751at2"/>
<feature type="domain" description="Methyltransferase" evidence="1">
    <location>
        <begin position="38"/>
        <end position="134"/>
    </location>
</feature>
<dbReference type="GO" id="GO:0032259">
    <property type="term" value="P:methylation"/>
    <property type="evidence" value="ECO:0007669"/>
    <property type="project" value="UniProtKB-KW"/>
</dbReference>
<dbReference type="RefSeq" id="WP_071311525.1">
    <property type="nucleotide sequence ID" value="NZ_MLQQ01000001.1"/>
</dbReference>
<dbReference type="AlphaFoldDB" id="A0A1S2LTS2"/>
<accession>A0A1S2LTS2</accession>
<dbReference type="PANTHER" id="PTHR44068">
    <property type="entry name" value="ZGC:194242"/>
    <property type="match status" value="1"/>
</dbReference>
<dbReference type="InterPro" id="IPR029063">
    <property type="entry name" value="SAM-dependent_MTases_sf"/>
</dbReference>
<name>A0A1S2LTS2_9BACI</name>
<dbReference type="SUPFAM" id="SSF53335">
    <property type="entry name" value="S-adenosyl-L-methionine-dependent methyltransferases"/>
    <property type="match status" value="1"/>
</dbReference>
<evidence type="ECO:0000259" key="1">
    <source>
        <dbReference type="Pfam" id="PF13649"/>
    </source>
</evidence>
<keyword evidence="2" id="KW-0808">Transferase</keyword>
<reference evidence="2 3" key="1">
    <citation type="submission" date="2016-10" db="EMBL/GenBank/DDBJ databases">
        <title>Draft genome sequences of four alkaliphilic bacteria belonging to the Anaerobacillus genus.</title>
        <authorList>
            <person name="Bassil N.M."/>
            <person name="Lloyd J.R."/>
        </authorList>
    </citation>
    <scope>NUCLEOTIDE SEQUENCE [LARGE SCALE GENOMIC DNA]</scope>
    <source>
        <strain evidence="2 3">DSM 15340</strain>
    </source>
</reference>
<dbReference type="InterPro" id="IPR050447">
    <property type="entry name" value="Erg6_SMT_methyltransf"/>
</dbReference>
<dbReference type="InterPro" id="IPR041698">
    <property type="entry name" value="Methyltransf_25"/>
</dbReference>
<sequence length="247" mass="28938">MNIFFEIHKDIPREGPGDNASTKKAFQSLEGLPKQPAILDIGCGPGMQTLKLARNTNGKIVALDMHQPFLDRLQQSVNDEKLSHKVEVMKGSMFSLEDYFKESSFDVIWSEGAIFIMGFEHGVNSWFPFVKKGGFIALSELTWLKPKRPKEINDFWAKNYPGMKTVEENLQLVENARYELIDHFTLPESSWWDHYYGPLEKRVAMLREEHKNSDEWQGKLDESLREIEMYRKYSEYYGYVFYIMQKI</sequence>
<keyword evidence="3" id="KW-1185">Reference proteome</keyword>
<keyword evidence="2" id="KW-0489">Methyltransferase</keyword>
<dbReference type="Proteomes" id="UP000180098">
    <property type="component" value="Unassembled WGS sequence"/>
</dbReference>
<dbReference type="Gene3D" id="3.40.50.150">
    <property type="entry name" value="Vaccinia Virus protein VP39"/>
    <property type="match status" value="1"/>
</dbReference>
<organism evidence="2 3">
    <name type="scientific">Anaerobacillus arseniciselenatis</name>
    <dbReference type="NCBI Taxonomy" id="85682"/>
    <lineage>
        <taxon>Bacteria</taxon>
        <taxon>Bacillati</taxon>
        <taxon>Bacillota</taxon>
        <taxon>Bacilli</taxon>
        <taxon>Bacillales</taxon>
        <taxon>Bacillaceae</taxon>
        <taxon>Anaerobacillus</taxon>
    </lineage>
</organism>
<dbReference type="Pfam" id="PF13649">
    <property type="entry name" value="Methyltransf_25"/>
    <property type="match status" value="1"/>
</dbReference>